<accession>A0A3S0ZEQ5</accession>
<proteinExistence type="predicted"/>
<protein>
    <submittedName>
        <fullName evidence="2">Uncharacterized protein</fullName>
    </submittedName>
</protein>
<name>A0A3S0ZEQ5_ELYCH</name>
<feature type="region of interest" description="Disordered" evidence="1">
    <location>
        <begin position="1"/>
        <end position="85"/>
    </location>
</feature>
<keyword evidence="3" id="KW-1185">Reference proteome</keyword>
<dbReference type="AlphaFoldDB" id="A0A3S0ZEQ5"/>
<feature type="compositionally biased region" description="Basic and acidic residues" evidence="1">
    <location>
        <begin position="62"/>
        <end position="79"/>
    </location>
</feature>
<comment type="caution">
    <text evidence="2">The sequence shown here is derived from an EMBL/GenBank/DDBJ whole genome shotgun (WGS) entry which is preliminary data.</text>
</comment>
<reference evidence="2 3" key="1">
    <citation type="submission" date="2019-01" db="EMBL/GenBank/DDBJ databases">
        <title>A draft genome assembly of the solar-powered sea slug Elysia chlorotica.</title>
        <authorList>
            <person name="Cai H."/>
            <person name="Li Q."/>
            <person name="Fang X."/>
            <person name="Li J."/>
            <person name="Curtis N.E."/>
            <person name="Altenburger A."/>
            <person name="Shibata T."/>
            <person name="Feng M."/>
            <person name="Maeda T."/>
            <person name="Schwartz J.A."/>
            <person name="Shigenobu S."/>
            <person name="Lundholm N."/>
            <person name="Nishiyama T."/>
            <person name="Yang H."/>
            <person name="Hasebe M."/>
            <person name="Li S."/>
            <person name="Pierce S.K."/>
            <person name="Wang J."/>
        </authorList>
    </citation>
    <scope>NUCLEOTIDE SEQUENCE [LARGE SCALE GENOMIC DNA]</scope>
    <source>
        <strain evidence="2">EC2010</strain>
        <tissue evidence="2">Whole organism of an adult</tissue>
    </source>
</reference>
<organism evidence="2 3">
    <name type="scientific">Elysia chlorotica</name>
    <name type="common">Eastern emerald elysia</name>
    <name type="synonym">Sea slug</name>
    <dbReference type="NCBI Taxonomy" id="188477"/>
    <lineage>
        <taxon>Eukaryota</taxon>
        <taxon>Metazoa</taxon>
        <taxon>Spiralia</taxon>
        <taxon>Lophotrochozoa</taxon>
        <taxon>Mollusca</taxon>
        <taxon>Gastropoda</taxon>
        <taxon>Heterobranchia</taxon>
        <taxon>Euthyneura</taxon>
        <taxon>Panpulmonata</taxon>
        <taxon>Sacoglossa</taxon>
        <taxon>Placobranchoidea</taxon>
        <taxon>Plakobranchidae</taxon>
        <taxon>Elysia</taxon>
    </lineage>
</organism>
<gene>
    <name evidence="2" type="ORF">EGW08_016341</name>
</gene>
<dbReference type="EMBL" id="RQTK01000703">
    <property type="protein sequence ID" value="RUS75882.1"/>
    <property type="molecule type" value="Genomic_DNA"/>
</dbReference>
<evidence type="ECO:0000313" key="3">
    <source>
        <dbReference type="Proteomes" id="UP000271974"/>
    </source>
</evidence>
<sequence length="368" mass="41354">MEPKLPKEWTEGQLPPYKTEEAYQLWLDETDETQASSQHQGPDKTKTESESLAGQQEDDDNFENKKDYDKKREGSKSNDGESVLVYNMRRADRKSGKSANSWLGPYNIARQLPNKTFELANNGVILNLKNKACLQLMGVESMLVVHTKCLTSCARGSETTSLRSEEGSLITRKRASPKRACLLDGILPGACATRWLTRGKSVAAVENKFDETENVLTKVSTDSGYDSATKSEATDILVNELKYRFENIERFQCPDNFDKLYSDPIKVKALICTMKSDCPSLVPDTESFFCQLKILYGPYIGTCGLHVLHNAFKDGVKESGWEFTSSLLKSVYYLFQESPARRDEALNPPSNQDVCESLQGWKSSRTPM</sequence>
<dbReference type="Proteomes" id="UP000271974">
    <property type="component" value="Unassembled WGS sequence"/>
</dbReference>
<evidence type="ECO:0000256" key="1">
    <source>
        <dbReference type="SAM" id="MobiDB-lite"/>
    </source>
</evidence>
<dbReference type="OrthoDB" id="10056585at2759"/>
<feature type="compositionally biased region" description="Basic and acidic residues" evidence="1">
    <location>
        <begin position="1"/>
        <end position="10"/>
    </location>
</feature>
<evidence type="ECO:0000313" key="2">
    <source>
        <dbReference type="EMBL" id="RUS75882.1"/>
    </source>
</evidence>
<feature type="region of interest" description="Disordered" evidence="1">
    <location>
        <begin position="344"/>
        <end position="368"/>
    </location>
</feature>
<feature type="compositionally biased region" description="Polar residues" evidence="1">
    <location>
        <begin position="348"/>
        <end position="368"/>
    </location>
</feature>